<accession>A0A8V0XSL3</accession>
<evidence type="ECO:0000256" key="2">
    <source>
        <dbReference type="SAM" id="MobiDB-lite"/>
    </source>
</evidence>
<dbReference type="PANTHER" id="PTHR22574:SF12">
    <property type="entry name" value="GOLGI-ASSOCIATED RAB2 INTERACTOR PROTEIN 5B"/>
    <property type="match status" value="1"/>
</dbReference>
<organism evidence="4 5">
    <name type="scientific">Gallus gallus</name>
    <name type="common">Chicken</name>
    <dbReference type="NCBI Taxonomy" id="9031"/>
    <lineage>
        <taxon>Eukaryota</taxon>
        <taxon>Metazoa</taxon>
        <taxon>Chordata</taxon>
        <taxon>Craniata</taxon>
        <taxon>Vertebrata</taxon>
        <taxon>Euteleostomi</taxon>
        <taxon>Archelosauria</taxon>
        <taxon>Archosauria</taxon>
        <taxon>Dinosauria</taxon>
        <taxon>Saurischia</taxon>
        <taxon>Theropoda</taxon>
        <taxon>Coelurosauria</taxon>
        <taxon>Aves</taxon>
        <taxon>Neognathae</taxon>
        <taxon>Galloanserae</taxon>
        <taxon>Galliformes</taxon>
        <taxon>Phasianidae</taxon>
        <taxon>Phasianinae</taxon>
        <taxon>Gallus</taxon>
    </lineage>
</organism>
<feature type="region of interest" description="Disordered" evidence="2">
    <location>
        <begin position="168"/>
        <end position="230"/>
    </location>
</feature>
<reference evidence="4" key="2">
    <citation type="submission" date="2025-08" db="UniProtKB">
        <authorList>
            <consortium name="Ensembl"/>
        </authorList>
    </citation>
    <scope>IDENTIFICATION</scope>
    <source>
        <strain evidence="4">broiler</strain>
    </source>
</reference>
<dbReference type="Pfam" id="PF12480">
    <property type="entry name" value="GARIL_Rab2_bd"/>
    <property type="match status" value="1"/>
</dbReference>
<dbReference type="Proteomes" id="UP000000539">
    <property type="component" value="Chromosome Z"/>
</dbReference>
<proteinExistence type="inferred from homology"/>
<comment type="similarity">
    <text evidence="1">Belongs to the GARIN family.</text>
</comment>
<evidence type="ECO:0000259" key="3">
    <source>
        <dbReference type="Pfam" id="PF12480"/>
    </source>
</evidence>
<feature type="domain" description="Golgi associated RAB2 interactor protein-like Rab2B-binding" evidence="3">
    <location>
        <begin position="108"/>
        <end position="162"/>
    </location>
</feature>
<sequence>MEVQRAQEARPAGPLQRLLQEGEFGLLSHTLILESNFFQVGRHGEVLNVSKRVQEVTMGVAETGPATGVPNVILMAVPAAPPAEGMRCCRGGGGARHLPWVLTGFPHRLLPLQCVKLAVYGRLQHCLRLRFPTGRKVYLQLCPGPRAEELFLHWAALVTVLPVPGEPSIHPTPAGEPVPGGEACSTGVTQPEGGATQETENDSPPLKPTEWDETVAAHAGGLRRGGAGCT</sequence>
<keyword evidence="5" id="KW-1185">Reference proteome</keyword>
<dbReference type="AlphaFoldDB" id="A0A8V0XSL3"/>
<protein>
    <recommendedName>
        <fullName evidence="3">Golgi associated RAB2 interactor protein-like Rab2B-binding domain-containing protein</fullName>
    </recommendedName>
</protein>
<evidence type="ECO:0000313" key="5">
    <source>
        <dbReference type="Proteomes" id="UP000000539"/>
    </source>
</evidence>
<name>A0A8V0XSL3_CHICK</name>
<dbReference type="Ensembl" id="ENSGALT00010017515.1">
    <property type="protein sequence ID" value="ENSGALP00010009680.1"/>
    <property type="gene ID" value="ENSGALG00010007355.1"/>
</dbReference>
<dbReference type="GlyGen" id="A0A8V0XSL3">
    <property type="glycosylation" value="1 site"/>
</dbReference>
<dbReference type="InterPro" id="IPR022168">
    <property type="entry name" value="GARIL-like_Rab2B-bd"/>
</dbReference>
<reference evidence="4" key="1">
    <citation type="submission" date="2020-11" db="EMBL/GenBank/DDBJ databases">
        <title>Gallus gallus (Chicken) genome, bGalGal1, GRCg7b, maternal haplotype autosomes + Z &amp; W.</title>
        <authorList>
            <person name="Warren W."/>
            <person name="Formenti G."/>
            <person name="Fedrigo O."/>
            <person name="Haase B."/>
            <person name="Mountcastle J."/>
            <person name="Balacco J."/>
            <person name="Tracey A."/>
            <person name="Schneider V."/>
            <person name="Okimoto R."/>
            <person name="Cheng H."/>
            <person name="Hawken R."/>
            <person name="Howe K."/>
            <person name="Jarvis E.D."/>
        </authorList>
    </citation>
    <scope>NUCLEOTIDE SEQUENCE [LARGE SCALE GENOMIC DNA]</scope>
    <source>
        <strain evidence="4">Broiler</strain>
    </source>
</reference>
<evidence type="ECO:0000256" key="1">
    <source>
        <dbReference type="ARBA" id="ARBA00038379"/>
    </source>
</evidence>
<evidence type="ECO:0000313" key="4">
    <source>
        <dbReference type="Ensembl" id="ENSGALP00010009680.1"/>
    </source>
</evidence>
<dbReference type="PANTHER" id="PTHR22574">
    <property type="match status" value="1"/>
</dbReference>
<reference evidence="4" key="3">
    <citation type="submission" date="2025-09" db="UniProtKB">
        <authorList>
            <consortium name="Ensembl"/>
        </authorList>
    </citation>
    <scope>IDENTIFICATION</scope>
    <source>
        <strain evidence="4">broiler</strain>
    </source>
</reference>
<dbReference type="GeneTree" id="ENSGT00940000162770"/>